<organism evidence="1 2">
    <name type="scientific">Kryptolebias marmoratus</name>
    <name type="common">Mangrove killifish</name>
    <name type="synonym">Rivulus marmoratus</name>
    <dbReference type="NCBI Taxonomy" id="37003"/>
    <lineage>
        <taxon>Eukaryota</taxon>
        <taxon>Metazoa</taxon>
        <taxon>Chordata</taxon>
        <taxon>Craniata</taxon>
        <taxon>Vertebrata</taxon>
        <taxon>Euteleostomi</taxon>
        <taxon>Actinopterygii</taxon>
        <taxon>Neopterygii</taxon>
        <taxon>Teleostei</taxon>
        <taxon>Neoteleostei</taxon>
        <taxon>Acanthomorphata</taxon>
        <taxon>Ovalentaria</taxon>
        <taxon>Atherinomorphae</taxon>
        <taxon>Cyprinodontiformes</taxon>
        <taxon>Rivulidae</taxon>
        <taxon>Kryptolebias</taxon>
    </lineage>
</organism>
<dbReference type="AlphaFoldDB" id="A0A3Q3A5T7"/>
<reference evidence="1" key="2">
    <citation type="submission" date="2025-09" db="UniProtKB">
        <authorList>
            <consortium name="Ensembl"/>
        </authorList>
    </citation>
    <scope>IDENTIFICATION</scope>
</reference>
<keyword evidence="2" id="KW-1185">Reference proteome</keyword>
<protein>
    <submittedName>
        <fullName evidence="1">Uncharacterized protein</fullName>
    </submittedName>
</protein>
<reference evidence="1" key="1">
    <citation type="submission" date="2025-08" db="UniProtKB">
        <authorList>
            <consortium name="Ensembl"/>
        </authorList>
    </citation>
    <scope>IDENTIFICATION</scope>
</reference>
<evidence type="ECO:0000313" key="1">
    <source>
        <dbReference type="Ensembl" id="ENSKMAP00000006239.1"/>
    </source>
</evidence>
<evidence type="ECO:0000313" key="2">
    <source>
        <dbReference type="Proteomes" id="UP000264800"/>
    </source>
</evidence>
<name>A0A3Q3A5T7_KRYMA</name>
<proteinExistence type="predicted"/>
<dbReference type="Ensembl" id="ENSKMAT00000006347.1">
    <property type="protein sequence ID" value="ENSKMAP00000006239.1"/>
    <property type="gene ID" value="ENSKMAG00000004747.1"/>
</dbReference>
<dbReference type="Proteomes" id="UP000264800">
    <property type="component" value="Unplaced"/>
</dbReference>
<sequence>FSFSFLLPSTCLTFTCLGINPSPYNLRIISKKQHWRCQITRSLFSFSLQFITALTARCACPCRSVIHLLAICGIKSCISVHLTDLHPLITILTCIIMIQCY</sequence>
<accession>A0A3Q3A5T7</accession>